<sequence>MRFRLADARLAQRRTEPDHRPKRPAPLVEDLFRRHGKTPVVAPDGMPAPTGSTVTFPAAETQAEIDPAGRPRDEDGCCSLIANQAFDIMWDRVPWLPNKTPPKLANPLRLSDIP</sequence>
<evidence type="ECO:0000256" key="1">
    <source>
        <dbReference type="SAM" id="MobiDB-lite"/>
    </source>
</evidence>
<dbReference type="AlphaFoldDB" id="A0A916YCG4"/>
<comment type="caution">
    <text evidence="2">The sequence shown here is derived from an EMBL/GenBank/DDBJ whole genome shotgun (WGS) entry which is preliminary data.</text>
</comment>
<reference evidence="2" key="1">
    <citation type="journal article" date="2014" name="Int. J. Syst. Evol. Microbiol.">
        <title>Complete genome sequence of Corynebacterium casei LMG S-19264T (=DSM 44701T), isolated from a smear-ripened cheese.</title>
        <authorList>
            <consortium name="US DOE Joint Genome Institute (JGI-PGF)"/>
            <person name="Walter F."/>
            <person name="Albersmeier A."/>
            <person name="Kalinowski J."/>
            <person name="Ruckert C."/>
        </authorList>
    </citation>
    <scope>NUCLEOTIDE SEQUENCE</scope>
    <source>
        <strain evidence="2">CGMCC 1.15493</strain>
    </source>
</reference>
<evidence type="ECO:0000313" key="3">
    <source>
        <dbReference type="Proteomes" id="UP000613160"/>
    </source>
</evidence>
<evidence type="ECO:0000313" key="2">
    <source>
        <dbReference type="EMBL" id="GGD39075.1"/>
    </source>
</evidence>
<gene>
    <name evidence="2" type="ORF">GCM10011335_47340</name>
</gene>
<dbReference type="EMBL" id="BMJJ01000015">
    <property type="protein sequence ID" value="GGD39075.1"/>
    <property type="molecule type" value="Genomic_DNA"/>
</dbReference>
<name>A0A916YCG4_9HYPH</name>
<feature type="region of interest" description="Disordered" evidence="1">
    <location>
        <begin position="1"/>
        <end position="25"/>
    </location>
</feature>
<dbReference type="Proteomes" id="UP000613160">
    <property type="component" value="Unassembled WGS sequence"/>
</dbReference>
<proteinExistence type="predicted"/>
<accession>A0A916YCG4</accession>
<keyword evidence="3" id="KW-1185">Reference proteome</keyword>
<reference evidence="2" key="2">
    <citation type="submission" date="2020-09" db="EMBL/GenBank/DDBJ databases">
        <authorList>
            <person name="Sun Q."/>
            <person name="Zhou Y."/>
        </authorList>
    </citation>
    <scope>NUCLEOTIDE SEQUENCE</scope>
    <source>
        <strain evidence="2">CGMCC 1.15493</strain>
    </source>
</reference>
<organism evidence="2 3">
    <name type="scientific">Aureimonas glaciei</name>
    <dbReference type="NCBI Taxonomy" id="1776957"/>
    <lineage>
        <taxon>Bacteria</taxon>
        <taxon>Pseudomonadati</taxon>
        <taxon>Pseudomonadota</taxon>
        <taxon>Alphaproteobacteria</taxon>
        <taxon>Hyphomicrobiales</taxon>
        <taxon>Aurantimonadaceae</taxon>
        <taxon>Aureimonas</taxon>
    </lineage>
</organism>
<protein>
    <submittedName>
        <fullName evidence="2">Uncharacterized protein</fullName>
    </submittedName>
</protein>